<name>K0RR06_THAOC</name>
<keyword evidence="2" id="KW-1185">Reference proteome</keyword>
<accession>K0RR06</accession>
<proteinExistence type="predicted"/>
<dbReference type="Proteomes" id="UP000266841">
    <property type="component" value="Unassembled WGS sequence"/>
</dbReference>
<dbReference type="EMBL" id="AGNL01032215">
    <property type="protein sequence ID" value="EJK56178.1"/>
    <property type="molecule type" value="Genomic_DNA"/>
</dbReference>
<evidence type="ECO:0000313" key="2">
    <source>
        <dbReference type="Proteomes" id="UP000266841"/>
    </source>
</evidence>
<comment type="caution">
    <text evidence="1">The sequence shown here is derived from an EMBL/GenBank/DDBJ whole genome shotgun (WGS) entry which is preliminary data.</text>
</comment>
<dbReference type="AlphaFoldDB" id="K0RR06"/>
<reference evidence="1 2" key="1">
    <citation type="journal article" date="2012" name="Genome Biol.">
        <title>Genome and low-iron response of an oceanic diatom adapted to chronic iron limitation.</title>
        <authorList>
            <person name="Lommer M."/>
            <person name="Specht M."/>
            <person name="Roy A.S."/>
            <person name="Kraemer L."/>
            <person name="Andreson R."/>
            <person name="Gutowska M.A."/>
            <person name="Wolf J."/>
            <person name="Bergner S.V."/>
            <person name="Schilhabel M.B."/>
            <person name="Klostermeier U.C."/>
            <person name="Beiko R.G."/>
            <person name="Rosenstiel P."/>
            <person name="Hippler M."/>
            <person name="Laroche J."/>
        </authorList>
    </citation>
    <scope>NUCLEOTIDE SEQUENCE [LARGE SCALE GENOMIC DNA]</scope>
    <source>
        <strain evidence="1 2">CCMP1005</strain>
    </source>
</reference>
<protein>
    <submittedName>
        <fullName evidence="1">Uncharacterized protein</fullName>
    </submittedName>
</protein>
<organism evidence="1 2">
    <name type="scientific">Thalassiosira oceanica</name>
    <name type="common">Marine diatom</name>
    <dbReference type="NCBI Taxonomy" id="159749"/>
    <lineage>
        <taxon>Eukaryota</taxon>
        <taxon>Sar</taxon>
        <taxon>Stramenopiles</taxon>
        <taxon>Ochrophyta</taxon>
        <taxon>Bacillariophyta</taxon>
        <taxon>Coscinodiscophyceae</taxon>
        <taxon>Thalassiosirophycidae</taxon>
        <taxon>Thalassiosirales</taxon>
        <taxon>Thalassiosiraceae</taxon>
        <taxon>Thalassiosira</taxon>
    </lineage>
</organism>
<gene>
    <name evidence="1" type="ORF">THAOC_23987</name>
</gene>
<sequence length="193" mass="21183">MFIFPLATSDVPISKGIIATIHDFGGRFLEFDKQSGSYQVLDSEAAFKAVSSALRSGQPQIREKIYASDDSKLPCISKGRFPYESYAEYSSCTYASLLGEQRLPFSPHVAELMNLSRIRGESKMASDVAECSQLELDILNEPLARNSGDWLLDEFFGPADAADPSIFDDCSSGDESSLINDESLLIVIDMLLS</sequence>
<evidence type="ECO:0000313" key="1">
    <source>
        <dbReference type="EMBL" id="EJK56178.1"/>
    </source>
</evidence>